<dbReference type="AlphaFoldDB" id="A0A816K5P2"/>
<name>A0A816K5P2_BRANA</name>
<sequence length="50" mass="5910">MRQAGFTEQRLLPALCSGRITARRHSDPLWPALVRSQLNHYFFFFFLEPS</sequence>
<organism evidence="1">
    <name type="scientific">Brassica napus</name>
    <name type="common">Rape</name>
    <dbReference type="NCBI Taxonomy" id="3708"/>
    <lineage>
        <taxon>Eukaryota</taxon>
        <taxon>Viridiplantae</taxon>
        <taxon>Streptophyta</taxon>
        <taxon>Embryophyta</taxon>
        <taxon>Tracheophyta</taxon>
        <taxon>Spermatophyta</taxon>
        <taxon>Magnoliopsida</taxon>
        <taxon>eudicotyledons</taxon>
        <taxon>Gunneridae</taxon>
        <taxon>Pentapetalae</taxon>
        <taxon>rosids</taxon>
        <taxon>malvids</taxon>
        <taxon>Brassicales</taxon>
        <taxon>Brassicaceae</taxon>
        <taxon>Brassiceae</taxon>
        <taxon>Brassica</taxon>
    </lineage>
</organism>
<evidence type="ECO:0000313" key="1">
    <source>
        <dbReference type="EMBL" id="CAF1865310.1"/>
    </source>
</evidence>
<accession>A0A816K5P2</accession>
<protein>
    <submittedName>
        <fullName evidence="1">(rape) hypothetical protein</fullName>
    </submittedName>
</protein>
<reference evidence="1" key="1">
    <citation type="submission" date="2021-01" db="EMBL/GenBank/DDBJ databases">
        <authorList>
            <consortium name="Genoscope - CEA"/>
            <person name="William W."/>
        </authorList>
    </citation>
    <scope>NUCLEOTIDE SEQUENCE</scope>
</reference>
<proteinExistence type="predicted"/>
<dbReference type="AntiFam" id="ANF00038">
    <property type="entry name" value="Overlaps SRP RNA, same strand"/>
</dbReference>
<dbReference type="EMBL" id="HG994368">
    <property type="protein sequence ID" value="CAF1865310.1"/>
    <property type="molecule type" value="Genomic_DNA"/>
</dbReference>
<dbReference type="Proteomes" id="UP001295469">
    <property type="component" value="Chromosome C04"/>
</dbReference>
<gene>
    <name evidence="1" type="ORF">DARMORV10_C04P60640.1</name>
</gene>